<dbReference type="AlphaFoldDB" id="A0A150IKS8"/>
<dbReference type="EMBL" id="LNGC01000229">
    <property type="protein sequence ID" value="KYC45599.1"/>
    <property type="molecule type" value="Genomic_DNA"/>
</dbReference>
<evidence type="ECO:0000313" key="1">
    <source>
        <dbReference type="EMBL" id="KYC45599.1"/>
    </source>
</evidence>
<name>A0A150IKS8_9EURY</name>
<reference evidence="1 2" key="1">
    <citation type="journal article" date="2016" name="ISME J.">
        <title>Chasing the elusive Euryarchaeota class WSA2: genomes reveal a uniquely fastidious methyl-reducing methanogen.</title>
        <authorList>
            <person name="Nobu M.K."/>
            <person name="Narihiro T."/>
            <person name="Kuroda K."/>
            <person name="Mei R."/>
            <person name="Liu W.T."/>
        </authorList>
    </citation>
    <scope>NUCLEOTIDE SEQUENCE [LARGE SCALE GENOMIC DNA]</scope>
    <source>
        <strain evidence="1">U1lsi0528_Bin055</strain>
    </source>
</reference>
<comment type="caution">
    <text evidence="1">The sequence shown here is derived from an EMBL/GenBank/DDBJ whole genome shotgun (WGS) entry which is preliminary data.</text>
</comment>
<sequence>MSFLYQNRTIIIVATKDTIATGKAHIMKSSNDNFPLIAIKIPMGFPKTVPELPILVAMTQEIT</sequence>
<protein>
    <submittedName>
        <fullName evidence="1">Uncharacterized protein</fullName>
    </submittedName>
</protein>
<gene>
    <name evidence="1" type="ORF">AMQ22_02199</name>
</gene>
<proteinExistence type="predicted"/>
<evidence type="ECO:0000313" key="2">
    <source>
        <dbReference type="Proteomes" id="UP000075398"/>
    </source>
</evidence>
<dbReference type="Proteomes" id="UP000075398">
    <property type="component" value="Unassembled WGS sequence"/>
</dbReference>
<organism evidence="1 2">
    <name type="scientific">Candidatus Methanofastidiosum methylothiophilum</name>
    <dbReference type="NCBI Taxonomy" id="1705564"/>
    <lineage>
        <taxon>Archaea</taxon>
        <taxon>Methanobacteriati</taxon>
        <taxon>Methanobacteriota</taxon>
        <taxon>Stenosarchaea group</taxon>
        <taxon>Candidatus Methanofastidiosia</taxon>
        <taxon>Candidatus Methanofastidiosales</taxon>
        <taxon>Candidatus Methanofastidiosaceae</taxon>
        <taxon>Candidatus Methanofastidiosum</taxon>
    </lineage>
</organism>
<accession>A0A150IKS8</accession>